<feature type="compositionally biased region" description="Basic residues" evidence="1">
    <location>
        <begin position="196"/>
        <end position="207"/>
    </location>
</feature>
<feature type="region of interest" description="Disordered" evidence="1">
    <location>
        <begin position="116"/>
        <end position="207"/>
    </location>
</feature>
<dbReference type="Proteomes" id="UP000604046">
    <property type="component" value="Unassembled WGS sequence"/>
</dbReference>
<gene>
    <name evidence="2" type="primary">Ctdspl2</name>
    <name evidence="2" type="ORF">SNAT2548_LOCUS730</name>
</gene>
<evidence type="ECO:0000313" key="3">
    <source>
        <dbReference type="Proteomes" id="UP000604046"/>
    </source>
</evidence>
<proteinExistence type="predicted"/>
<dbReference type="OrthoDB" id="437121at2759"/>
<evidence type="ECO:0000313" key="2">
    <source>
        <dbReference type="EMBL" id="CAE6927983.1"/>
    </source>
</evidence>
<keyword evidence="3" id="KW-1185">Reference proteome</keyword>
<dbReference type="EMBL" id="CAJNDS010000035">
    <property type="protein sequence ID" value="CAE6927983.1"/>
    <property type="molecule type" value="Genomic_DNA"/>
</dbReference>
<accession>A0A812GTI2</accession>
<feature type="compositionally biased region" description="Basic and acidic residues" evidence="1">
    <location>
        <begin position="180"/>
        <end position="189"/>
    </location>
</feature>
<feature type="compositionally biased region" description="Acidic residues" evidence="1">
    <location>
        <begin position="117"/>
        <end position="140"/>
    </location>
</feature>
<comment type="caution">
    <text evidence="2">The sequence shown here is derived from an EMBL/GenBank/DDBJ whole genome shotgun (WGS) entry which is preliminary data.</text>
</comment>
<dbReference type="AlphaFoldDB" id="A0A812GTI2"/>
<organism evidence="2 3">
    <name type="scientific">Symbiodinium natans</name>
    <dbReference type="NCBI Taxonomy" id="878477"/>
    <lineage>
        <taxon>Eukaryota</taxon>
        <taxon>Sar</taxon>
        <taxon>Alveolata</taxon>
        <taxon>Dinophyceae</taxon>
        <taxon>Suessiales</taxon>
        <taxon>Symbiodiniaceae</taxon>
        <taxon>Symbiodinium</taxon>
    </lineage>
</organism>
<protein>
    <submittedName>
        <fullName evidence="2">Ctdspl2 protein</fullName>
    </submittedName>
</protein>
<feature type="compositionally biased region" description="Basic and acidic residues" evidence="1">
    <location>
        <begin position="150"/>
        <end position="161"/>
    </location>
</feature>
<name>A0A812GTI2_9DINO</name>
<sequence length="207" mass="22858">MAAVAVRRPQDFPEAGRLSGLKSCAASCSQGRMRRPRQVAPAGWTMCECEADKEWVLCDRVEAMAAEMAETLQKHLRDTKDMDTSCTQVPEKDRVSDVAMKKMALASCADAQFEAEVGMEEDDASEAQDASEMEALEEPSTETKLQTKCSDAKGTKEDLRAAKKTRAERKAAWRASQKALEGDGHKEVEESLNGKARGKARRSRRDQ</sequence>
<evidence type="ECO:0000256" key="1">
    <source>
        <dbReference type="SAM" id="MobiDB-lite"/>
    </source>
</evidence>
<reference evidence="2" key="1">
    <citation type="submission" date="2021-02" db="EMBL/GenBank/DDBJ databases">
        <authorList>
            <person name="Dougan E. K."/>
            <person name="Rhodes N."/>
            <person name="Thang M."/>
            <person name="Chan C."/>
        </authorList>
    </citation>
    <scope>NUCLEOTIDE SEQUENCE</scope>
</reference>